<accession>A0A4C1Y6S9</accession>
<evidence type="ECO:0000313" key="1">
    <source>
        <dbReference type="EMBL" id="GBP70257.1"/>
    </source>
</evidence>
<name>A0A4C1Y6S9_EUMVA</name>
<keyword evidence="2" id="KW-1185">Reference proteome</keyword>
<gene>
    <name evidence="1" type="ORF">EVAR_51367_1</name>
</gene>
<dbReference type="EMBL" id="BGZK01001068">
    <property type="protein sequence ID" value="GBP70257.1"/>
    <property type="molecule type" value="Genomic_DNA"/>
</dbReference>
<sequence>MRGRQRGGNQRRTWALVMPQEEELIRSLRSRISDGGGSWPLEFLGWNNIFDGGRNGPPEFSLNERKATTEVATSRTDVNTYSQNTDSLRVCYLAGFS</sequence>
<organism evidence="1 2">
    <name type="scientific">Eumeta variegata</name>
    <name type="common">Bagworm moth</name>
    <name type="synonym">Eumeta japonica</name>
    <dbReference type="NCBI Taxonomy" id="151549"/>
    <lineage>
        <taxon>Eukaryota</taxon>
        <taxon>Metazoa</taxon>
        <taxon>Ecdysozoa</taxon>
        <taxon>Arthropoda</taxon>
        <taxon>Hexapoda</taxon>
        <taxon>Insecta</taxon>
        <taxon>Pterygota</taxon>
        <taxon>Neoptera</taxon>
        <taxon>Endopterygota</taxon>
        <taxon>Lepidoptera</taxon>
        <taxon>Glossata</taxon>
        <taxon>Ditrysia</taxon>
        <taxon>Tineoidea</taxon>
        <taxon>Psychidae</taxon>
        <taxon>Oiketicinae</taxon>
        <taxon>Eumeta</taxon>
    </lineage>
</organism>
<proteinExistence type="predicted"/>
<dbReference type="Proteomes" id="UP000299102">
    <property type="component" value="Unassembled WGS sequence"/>
</dbReference>
<protein>
    <submittedName>
        <fullName evidence="1">Uncharacterized protein</fullName>
    </submittedName>
</protein>
<comment type="caution">
    <text evidence="1">The sequence shown here is derived from an EMBL/GenBank/DDBJ whole genome shotgun (WGS) entry which is preliminary data.</text>
</comment>
<reference evidence="1 2" key="1">
    <citation type="journal article" date="2019" name="Commun. Biol.">
        <title>The bagworm genome reveals a unique fibroin gene that provides high tensile strength.</title>
        <authorList>
            <person name="Kono N."/>
            <person name="Nakamura H."/>
            <person name="Ohtoshi R."/>
            <person name="Tomita M."/>
            <person name="Numata K."/>
            <person name="Arakawa K."/>
        </authorList>
    </citation>
    <scope>NUCLEOTIDE SEQUENCE [LARGE SCALE GENOMIC DNA]</scope>
</reference>
<evidence type="ECO:0000313" key="2">
    <source>
        <dbReference type="Proteomes" id="UP000299102"/>
    </source>
</evidence>
<dbReference type="AlphaFoldDB" id="A0A4C1Y6S9"/>